<dbReference type="Proteomes" id="UP000466431">
    <property type="component" value="Chromosome"/>
</dbReference>
<dbReference type="InterPro" id="IPR007712">
    <property type="entry name" value="RelE/ParE_toxin"/>
</dbReference>
<dbReference type="Gene3D" id="3.30.2310.20">
    <property type="entry name" value="RelE-like"/>
    <property type="match status" value="1"/>
</dbReference>
<proteinExistence type="inferred from homology"/>
<dbReference type="Pfam" id="PF05016">
    <property type="entry name" value="ParE_toxin"/>
    <property type="match status" value="1"/>
</dbReference>
<dbReference type="STRING" id="1249101.BST21_12835"/>
<protein>
    <submittedName>
        <fullName evidence="3">Toxin RelE</fullName>
    </submittedName>
</protein>
<reference evidence="3 4" key="1">
    <citation type="journal article" date="2019" name="Emerg. Microbes Infect.">
        <title>Comprehensive subspecies identification of 175 nontuberculous mycobacteria species based on 7547 genomic profiles.</title>
        <authorList>
            <person name="Matsumoto Y."/>
            <person name="Kinjo T."/>
            <person name="Motooka D."/>
            <person name="Nabeya D."/>
            <person name="Jung N."/>
            <person name="Uechi K."/>
            <person name="Horii T."/>
            <person name="Iida T."/>
            <person name="Fujita J."/>
            <person name="Nakamura S."/>
        </authorList>
    </citation>
    <scope>NUCLEOTIDE SEQUENCE [LARGE SCALE GENOMIC DNA]</scope>
    <source>
        <strain evidence="3 4">JCM 18439</strain>
    </source>
</reference>
<dbReference type="KEGG" id="mcee:MCEL_06540"/>
<dbReference type="PANTHER" id="PTHR35601">
    <property type="entry name" value="TOXIN RELE"/>
    <property type="match status" value="1"/>
</dbReference>
<accession>A0A1X0BV51</accession>
<keyword evidence="4" id="KW-1185">Reference proteome</keyword>
<dbReference type="PANTHER" id="PTHR35601:SF1">
    <property type="entry name" value="TOXIN RELE"/>
    <property type="match status" value="1"/>
</dbReference>
<comment type="similarity">
    <text evidence="1">Belongs to the RelE toxin family.</text>
</comment>
<dbReference type="AlphaFoldDB" id="A0A1X0BV51"/>
<evidence type="ECO:0000256" key="1">
    <source>
        <dbReference type="ARBA" id="ARBA00006226"/>
    </source>
</evidence>
<evidence type="ECO:0000313" key="3">
    <source>
        <dbReference type="EMBL" id="BBY42359.1"/>
    </source>
</evidence>
<dbReference type="InterPro" id="IPR035093">
    <property type="entry name" value="RelE/ParE_toxin_dom_sf"/>
</dbReference>
<name>A0A1X0BV51_MYCCF</name>
<keyword evidence="2" id="KW-1277">Toxin-antitoxin system</keyword>
<evidence type="ECO:0000313" key="4">
    <source>
        <dbReference type="Proteomes" id="UP000466431"/>
    </source>
</evidence>
<evidence type="ECO:0000256" key="2">
    <source>
        <dbReference type="ARBA" id="ARBA00022649"/>
    </source>
</evidence>
<gene>
    <name evidence="3" type="ORF">MCEL_06540</name>
</gene>
<dbReference type="RefSeq" id="WP_067217236.1">
    <property type="nucleotide sequence ID" value="NZ_AP022591.1"/>
</dbReference>
<organism evidence="3 4">
    <name type="scientific">Mycolicibacterium celeriflavum</name>
    <name type="common">Mycobacterium celeriflavum</name>
    <dbReference type="NCBI Taxonomy" id="1249101"/>
    <lineage>
        <taxon>Bacteria</taxon>
        <taxon>Bacillati</taxon>
        <taxon>Actinomycetota</taxon>
        <taxon>Actinomycetes</taxon>
        <taxon>Mycobacteriales</taxon>
        <taxon>Mycobacteriaceae</taxon>
        <taxon>Mycolicibacterium</taxon>
    </lineage>
</organism>
<sequence>MTTKDRPYHVDVAGSARRDLRRPSGKIAMAIIEFITGPLAENPQRLSKVLRGELAAYRSARRGDYRVLFRIDDDKHAIVIVAIDHRAQIYRPR</sequence>
<dbReference type="EMBL" id="AP022591">
    <property type="protein sequence ID" value="BBY42359.1"/>
    <property type="molecule type" value="Genomic_DNA"/>
</dbReference>
<dbReference type="SUPFAM" id="SSF143011">
    <property type="entry name" value="RelE-like"/>
    <property type="match status" value="1"/>
</dbReference>